<organism evidence="8 9">
    <name type="scientific">Govanella unica</name>
    <dbReference type="NCBI Taxonomy" id="2975056"/>
    <lineage>
        <taxon>Bacteria</taxon>
        <taxon>Pseudomonadati</taxon>
        <taxon>Pseudomonadota</taxon>
        <taxon>Alphaproteobacteria</taxon>
        <taxon>Emcibacterales</taxon>
        <taxon>Govanellaceae</taxon>
        <taxon>Govanella</taxon>
    </lineage>
</organism>
<keyword evidence="9" id="KW-1185">Reference proteome</keyword>
<dbReference type="GO" id="GO:0022857">
    <property type="term" value="F:transmembrane transporter activity"/>
    <property type="evidence" value="ECO:0007669"/>
    <property type="project" value="InterPro"/>
</dbReference>
<dbReference type="EMBL" id="JANWOI010000003">
    <property type="protein sequence ID" value="MDA5194241.1"/>
    <property type="molecule type" value="Genomic_DNA"/>
</dbReference>
<comment type="subcellular location">
    <subcellularLocation>
        <location evidence="1">Membrane</location>
        <topology evidence="1">Multi-pass membrane protein</topology>
    </subcellularLocation>
</comment>
<feature type="transmembrane region" description="Helical" evidence="6">
    <location>
        <begin position="380"/>
        <end position="400"/>
    </location>
</feature>
<dbReference type="AlphaFoldDB" id="A0A9X3TYC8"/>
<accession>A0A9X3TYC8</accession>
<dbReference type="InterPro" id="IPR044770">
    <property type="entry name" value="MFS_spinster-like"/>
</dbReference>
<dbReference type="InterPro" id="IPR020846">
    <property type="entry name" value="MFS_dom"/>
</dbReference>
<sequence length="458" mass="49435">MTKQRPSAGRAAATPLPTVKYAWYVVIILMLVQVISYLDRFLPSLLIGPIKADLHLTDFQIGLLLGPAFALFYIIVALPIGWMADRYNRRTILATSITLWCCMTALASMARSFVPLFATRLGVGLGEAAVAPCSISIISDYFTRERRARAISIFMSGTFIGAGVAFLLGGPLVHLIATLPPVMVPYVGEMRPWQMTFLLVGLPGLFLAGMMFTIREPLRRERVADTGANPTFWTAFAYIRQRWQAFGTLFLASACCVTLGSLTFWNVALFDRTWGWNVRDVGIVTGLMYLTGGPVGTALVIWLTNRRIAAGRPDASLSTLWVGLLIAVPGFAAYPMMPSAPFAVAALFVAFVGQAIATAAGPASFALIAPGQIRSQAMAIYYLVISLFGLIIGPPLVGLMTDLFGGPGQLRYAMTVEALLIGIPAIILVAIGMASYRRKVVELEQLIDASAEAVVLQG</sequence>
<keyword evidence="5 6" id="KW-0472">Membrane</keyword>
<feature type="domain" description="Major facilitator superfamily (MFS) profile" evidence="7">
    <location>
        <begin position="25"/>
        <end position="436"/>
    </location>
</feature>
<feature type="transmembrane region" description="Helical" evidence="6">
    <location>
        <begin position="21"/>
        <end position="39"/>
    </location>
</feature>
<dbReference type="Pfam" id="PF07690">
    <property type="entry name" value="MFS_1"/>
    <property type="match status" value="1"/>
</dbReference>
<evidence type="ECO:0000259" key="7">
    <source>
        <dbReference type="PROSITE" id="PS50850"/>
    </source>
</evidence>
<dbReference type="SUPFAM" id="SSF103473">
    <property type="entry name" value="MFS general substrate transporter"/>
    <property type="match status" value="1"/>
</dbReference>
<evidence type="ECO:0000256" key="3">
    <source>
        <dbReference type="ARBA" id="ARBA00022692"/>
    </source>
</evidence>
<reference evidence="8" key="2">
    <citation type="journal article" date="2023" name="Syst. Appl. Microbiol.">
        <title>Govania unica gen. nov., sp. nov., a rare biosphere bacterium that represents a novel family in the class Alphaproteobacteria.</title>
        <authorList>
            <person name="Vandamme P."/>
            <person name="Peeters C."/>
            <person name="Hettiarachchi A."/>
            <person name="Cnockaert M."/>
            <person name="Carlier A."/>
        </authorList>
    </citation>
    <scope>NUCLEOTIDE SEQUENCE</scope>
    <source>
        <strain evidence="8">LMG 31809</strain>
    </source>
</reference>
<dbReference type="Proteomes" id="UP001141619">
    <property type="component" value="Unassembled WGS sequence"/>
</dbReference>
<dbReference type="InterPro" id="IPR011701">
    <property type="entry name" value="MFS"/>
</dbReference>
<evidence type="ECO:0000256" key="6">
    <source>
        <dbReference type="SAM" id="Phobius"/>
    </source>
</evidence>
<dbReference type="InterPro" id="IPR036259">
    <property type="entry name" value="MFS_trans_sf"/>
</dbReference>
<feature type="transmembrane region" description="Helical" evidence="6">
    <location>
        <begin position="92"/>
        <end position="110"/>
    </location>
</feature>
<name>A0A9X3TYC8_9PROT</name>
<evidence type="ECO:0000313" key="8">
    <source>
        <dbReference type="EMBL" id="MDA5194241.1"/>
    </source>
</evidence>
<dbReference type="PANTHER" id="PTHR23505:SF79">
    <property type="entry name" value="PROTEIN SPINSTER"/>
    <property type="match status" value="1"/>
</dbReference>
<feature type="transmembrane region" description="Helical" evidence="6">
    <location>
        <begin position="59"/>
        <end position="80"/>
    </location>
</feature>
<keyword evidence="4 6" id="KW-1133">Transmembrane helix</keyword>
<feature type="transmembrane region" description="Helical" evidence="6">
    <location>
        <begin position="193"/>
        <end position="214"/>
    </location>
</feature>
<dbReference type="RefSeq" id="WP_274943945.1">
    <property type="nucleotide sequence ID" value="NZ_JANWOI010000003.1"/>
</dbReference>
<dbReference type="GO" id="GO:0016020">
    <property type="term" value="C:membrane"/>
    <property type="evidence" value="ECO:0007669"/>
    <property type="project" value="UniProtKB-SubCell"/>
</dbReference>
<feature type="transmembrane region" description="Helical" evidence="6">
    <location>
        <begin position="249"/>
        <end position="269"/>
    </location>
</feature>
<proteinExistence type="predicted"/>
<comment type="caution">
    <text evidence="8">The sequence shown here is derived from an EMBL/GenBank/DDBJ whole genome shotgun (WGS) entry which is preliminary data.</text>
</comment>
<keyword evidence="3 6" id="KW-0812">Transmembrane</keyword>
<keyword evidence="2" id="KW-0813">Transport</keyword>
<evidence type="ECO:0000256" key="2">
    <source>
        <dbReference type="ARBA" id="ARBA00022448"/>
    </source>
</evidence>
<dbReference type="PROSITE" id="PS50850">
    <property type="entry name" value="MFS"/>
    <property type="match status" value="1"/>
</dbReference>
<gene>
    <name evidence="8" type="ORF">NYP16_09790</name>
</gene>
<evidence type="ECO:0000313" key="9">
    <source>
        <dbReference type="Proteomes" id="UP001141619"/>
    </source>
</evidence>
<dbReference type="Gene3D" id="1.20.1250.20">
    <property type="entry name" value="MFS general substrate transporter like domains"/>
    <property type="match status" value="1"/>
</dbReference>
<dbReference type="PANTHER" id="PTHR23505">
    <property type="entry name" value="SPINSTER"/>
    <property type="match status" value="1"/>
</dbReference>
<feature type="transmembrane region" description="Helical" evidence="6">
    <location>
        <begin position="116"/>
        <end position="138"/>
    </location>
</feature>
<evidence type="ECO:0000256" key="1">
    <source>
        <dbReference type="ARBA" id="ARBA00004141"/>
    </source>
</evidence>
<evidence type="ECO:0000256" key="4">
    <source>
        <dbReference type="ARBA" id="ARBA00022989"/>
    </source>
</evidence>
<feature type="transmembrane region" description="Helical" evidence="6">
    <location>
        <begin position="342"/>
        <end position="368"/>
    </location>
</feature>
<protein>
    <submittedName>
        <fullName evidence="8">MFS transporter</fullName>
    </submittedName>
</protein>
<feature type="transmembrane region" description="Helical" evidence="6">
    <location>
        <begin position="412"/>
        <end position="436"/>
    </location>
</feature>
<reference evidence="8" key="1">
    <citation type="submission" date="2022-08" db="EMBL/GenBank/DDBJ databases">
        <authorList>
            <person name="Vandamme P."/>
            <person name="Hettiarachchi A."/>
            <person name="Peeters C."/>
            <person name="Cnockaert M."/>
            <person name="Carlier A."/>
        </authorList>
    </citation>
    <scope>NUCLEOTIDE SEQUENCE</scope>
    <source>
        <strain evidence="8">LMG 31809</strain>
    </source>
</reference>
<feature type="transmembrane region" description="Helical" evidence="6">
    <location>
        <begin position="315"/>
        <end position="336"/>
    </location>
</feature>
<feature type="transmembrane region" description="Helical" evidence="6">
    <location>
        <begin position="150"/>
        <end position="173"/>
    </location>
</feature>
<evidence type="ECO:0000256" key="5">
    <source>
        <dbReference type="ARBA" id="ARBA00023136"/>
    </source>
</evidence>
<feature type="transmembrane region" description="Helical" evidence="6">
    <location>
        <begin position="281"/>
        <end position="303"/>
    </location>
</feature>